<evidence type="ECO:0000313" key="9">
    <source>
        <dbReference type="EMBL" id="KAJ8366194.1"/>
    </source>
</evidence>
<dbReference type="GO" id="GO:0045087">
    <property type="term" value="P:innate immune response"/>
    <property type="evidence" value="ECO:0007669"/>
    <property type="project" value="UniProtKB-KW"/>
</dbReference>
<dbReference type="EMBL" id="JAINUF010000004">
    <property type="protein sequence ID" value="KAJ8366194.1"/>
    <property type="molecule type" value="Genomic_DNA"/>
</dbReference>
<evidence type="ECO:0000256" key="4">
    <source>
        <dbReference type="ARBA" id="ARBA00022859"/>
    </source>
</evidence>
<dbReference type="Pfam" id="PF13181">
    <property type="entry name" value="TPR_8"/>
    <property type="match status" value="2"/>
</dbReference>
<dbReference type="SUPFAM" id="SSF48452">
    <property type="entry name" value="TPR-like"/>
    <property type="match status" value="2"/>
</dbReference>
<feature type="repeat" description="TPR" evidence="6">
    <location>
        <begin position="132"/>
        <end position="165"/>
    </location>
</feature>
<name>A0A9Q1FUD1_SYNKA</name>
<evidence type="ECO:0000256" key="3">
    <source>
        <dbReference type="ARBA" id="ARBA00022803"/>
    </source>
</evidence>
<dbReference type="FunFam" id="1.25.40.10:FF:000036">
    <property type="entry name" value="interferon-induced protein with tetratricopeptide repeats 5"/>
    <property type="match status" value="1"/>
</dbReference>
<accession>A0A9Q1FUD1</accession>
<keyword evidence="7" id="KW-0175">Coiled coil</keyword>
<organism evidence="9 10">
    <name type="scientific">Synaphobranchus kaupii</name>
    <name type="common">Kaup's arrowtooth eel</name>
    <dbReference type="NCBI Taxonomy" id="118154"/>
    <lineage>
        <taxon>Eukaryota</taxon>
        <taxon>Metazoa</taxon>
        <taxon>Chordata</taxon>
        <taxon>Craniata</taxon>
        <taxon>Vertebrata</taxon>
        <taxon>Euteleostomi</taxon>
        <taxon>Actinopterygii</taxon>
        <taxon>Neopterygii</taxon>
        <taxon>Teleostei</taxon>
        <taxon>Anguilliformes</taxon>
        <taxon>Synaphobranchidae</taxon>
        <taxon>Synaphobranchus</taxon>
    </lineage>
</organism>
<dbReference type="Proteomes" id="UP001152622">
    <property type="component" value="Chromosome 4"/>
</dbReference>
<feature type="domain" description="Fatty acid hydroxylase" evidence="8">
    <location>
        <begin position="460"/>
        <end position="594"/>
    </location>
</feature>
<dbReference type="Pfam" id="PF04116">
    <property type="entry name" value="FA_hydroxylase"/>
    <property type="match status" value="1"/>
</dbReference>
<dbReference type="PANTHER" id="PTHR10271:SF29">
    <property type="entry name" value="INTERFERON-INDUCED PROTEIN WITH TETRATRICOPEPTIDE REPEATS-RELATED"/>
    <property type="match status" value="1"/>
</dbReference>
<gene>
    <name evidence="9" type="ORF">SKAU_G00150250</name>
</gene>
<dbReference type="GO" id="GO:0008610">
    <property type="term" value="P:lipid biosynthetic process"/>
    <property type="evidence" value="ECO:0007669"/>
    <property type="project" value="InterPro"/>
</dbReference>
<dbReference type="GO" id="GO:0005506">
    <property type="term" value="F:iron ion binding"/>
    <property type="evidence" value="ECO:0007669"/>
    <property type="project" value="InterPro"/>
</dbReference>
<feature type="repeat" description="TPR" evidence="6">
    <location>
        <begin position="207"/>
        <end position="240"/>
    </location>
</feature>
<dbReference type="PANTHER" id="PTHR10271">
    <property type="entry name" value="INTERFERON-INDUCED PROTEIN WITH TETRATRICOPEPTIDE REPEATS"/>
    <property type="match status" value="1"/>
</dbReference>
<comment type="similarity">
    <text evidence="5">Belongs to the IFIT family.</text>
</comment>
<keyword evidence="4" id="KW-0391">Immunity</keyword>
<dbReference type="InterPro" id="IPR011990">
    <property type="entry name" value="TPR-like_helical_dom_sf"/>
</dbReference>
<dbReference type="Gene3D" id="1.25.40.10">
    <property type="entry name" value="Tetratricopeptide repeat domain"/>
    <property type="match status" value="3"/>
</dbReference>
<keyword evidence="10" id="KW-1185">Reference proteome</keyword>
<protein>
    <recommendedName>
        <fullName evidence="8">Fatty acid hydroxylase domain-containing protein</fullName>
    </recommendedName>
</protein>
<dbReference type="InterPro" id="IPR006694">
    <property type="entry name" value="Fatty_acid_hydroxylase"/>
</dbReference>
<evidence type="ECO:0000256" key="1">
    <source>
        <dbReference type="ARBA" id="ARBA00022588"/>
    </source>
</evidence>
<feature type="repeat" description="TPR" evidence="6">
    <location>
        <begin position="241"/>
        <end position="274"/>
    </location>
</feature>
<evidence type="ECO:0000256" key="5">
    <source>
        <dbReference type="ARBA" id="ARBA00038336"/>
    </source>
</evidence>
<evidence type="ECO:0000256" key="7">
    <source>
        <dbReference type="SAM" id="Coils"/>
    </source>
</evidence>
<dbReference type="PROSITE" id="PS50293">
    <property type="entry name" value="TPR_REGION"/>
    <property type="match status" value="1"/>
</dbReference>
<evidence type="ECO:0000313" key="10">
    <source>
        <dbReference type="Proteomes" id="UP001152622"/>
    </source>
</evidence>
<dbReference type="GO" id="GO:0005829">
    <property type="term" value="C:cytosol"/>
    <property type="evidence" value="ECO:0007669"/>
    <property type="project" value="TreeGrafter"/>
</dbReference>
<reference evidence="9" key="1">
    <citation type="journal article" date="2023" name="Science">
        <title>Genome structures resolve the early diversification of teleost fishes.</title>
        <authorList>
            <person name="Parey E."/>
            <person name="Louis A."/>
            <person name="Montfort J."/>
            <person name="Bouchez O."/>
            <person name="Roques C."/>
            <person name="Iampietro C."/>
            <person name="Lluch J."/>
            <person name="Castinel A."/>
            <person name="Donnadieu C."/>
            <person name="Desvignes T."/>
            <person name="Floi Bucao C."/>
            <person name="Jouanno E."/>
            <person name="Wen M."/>
            <person name="Mejri S."/>
            <person name="Dirks R."/>
            <person name="Jansen H."/>
            <person name="Henkel C."/>
            <person name="Chen W.J."/>
            <person name="Zahm M."/>
            <person name="Cabau C."/>
            <person name="Klopp C."/>
            <person name="Thompson A.W."/>
            <person name="Robinson-Rechavi M."/>
            <person name="Braasch I."/>
            <person name="Lecointre G."/>
            <person name="Bobe J."/>
            <person name="Postlethwait J.H."/>
            <person name="Berthelot C."/>
            <person name="Roest Crollius H."/>
            <person name="Guiguen Y."/>
        </authorList>
    </citation>
    <scope>NUCLEOTIDE SEQUENCE</scope>
    <source>
        <strain evidence="9">WJC10195</strain>
    </source>
</reference>
<sequence>MLLAKLRQLECHFTWGLNLTDLKDLQIRLKNSIDLAEGKERNIGWSYSYQAFTKYMQGHLEEARDDLTKAEQHIREQHGDNCEKQLIVTYGNFAWVHYYMGEHVQSQTYLDKLEKIKKKFPTQSPSALHPEIYGEKGRAFLKLSYQYYEKAKKCFEKALELEPEEIEWNDGYAVALYRIEYCSCTSFEESPARKQLRRVLELDPNNAHMMVLLGLKYADYGEHEKAKELVERAMELEPDKPYVTRYVAKYYRNKGKVDESIPLLKRALERTPDSALLHHQLGLSYDRKTANNREEADNLLRLSIRHLEQAISLKPSLIFAMVKLAGIYAKEDNRKAEMLFQRAFELAIAGKEHLQMVTVNYANFQLYNNRSAPLAVKHYMEGLRLQKVLDLLSSKVALLRQYRIQQKSQGSWSMMWCCLAQSLYNHLLYIFPLTVLHWYWRLVSYPTQAPGLFRLVWNIVACLLLFDFQYFVWHLLHHKVPWLYQTFHKVHHKYTATFALTTEHSGAWETLSLGFFAAVNPLLLGCHPMTEMLFFLLNIWLSVEDHSGYDFPWSTHRLVPFGLYGGAPHHDLHHLKFKSNYAPYFTHWDKLFGTLHSN</sequence>
<dbReference type="GO" id="GO:0051607">
    <property type="term" value="P:defense response to virus"/>
    <property type="evidence" value="ECO:0007669"/>
    <property type="project" value="TreeGrafter"/>
</dbReference>
<keyword evidence="1" id="KW-0399">Innate immunity</keyword>
<dbReference type="OrthoDB" id="1658724at2759"/>
<evidence type="ECO:0000259" key="8">
    <source>
        <dbReference type="Pfam" id="PF04116"/>
    </source>
</evidence>
<dbReference type="SMART" id="SM00028">
    <property type="entry name" value="TPR"/>
    <property type="match status" value="6"/>
</dbReference>
<dbReference type="GO" id="GO:0016491">
    <property type="term" value="F:oxidoreductase activity"/>
    <property type="evidence" value="ECO:0007669"/>
    <property type="project" value="InterPro"/>
</dbReference>
<comment type="caution">
    <text evidence="9">The sequence shown here is derived from an EMBL/GenBank/DDBJ whole genome shotgun (WGS) entry which is preliminary data.</text>
</comment>
<dbReference type="InterPro" id="IPR019734">
    <property type="entry name" value="TPR_rpt"/>
</dbReference>
<feature type="coiled-coil region" evidence="7">
    <location>
        <begin position="22"/>
        <end position="80"/>
    </location>
</feature>
<dbReference type="AlphaFoldDB" id="A0A9Q1FUD1"/>
<evidence type="ECO:0000256" key="2">
    <source>
        <dbReference type="ARBA" id="ARBA00022737"/>
    </source>
</evidence>
<evidence type="ECO:0000256" key="6">
    <source>
        <dbReference type="PROSITE-ProRule" id="PRU00339"/>
    </source>
</evidence>
<keyword evidence="2" id="KW-0677">Repeat</keyword>
<proteinExistence type="inferred from homology"/>
<keyword evidence="3 6" id="KW-0802">TPR repeat</keyword>
<dbReference type="PROSITE" id="PS50005">
    <property type="entry name" value="TPR"/>
    <property type="match status" value="3"/>
</dbReference>